<dbReference type="SMART" id="SM00388">
    <property type="entry name" value="HisKA"/>
    <property type="match status" value="1"/>
</dbReference>
<evidence type="ECO:0000256" key="13">
    <source>
        <dbReference type="ARBA" id="ARBA00023136"/>
    </source>
</evidence>
<evidence type="ECO:0000256" key="11">
    <source>
        <dbReference type="ARBA" id="ARBA00022989"/>
    </source>
</evidence>
<evidence type="ECO:0000259" key="16">
    <source>
        <dbReference type="PROSITE" id="PS50885"/>
    </source>
</evidence>
<dbReference type="GO" id="GO:0005886">
    <property type="term" value="C:plasma membrane"/>
    <property type="evidence" value="ECO:0007669"/>
    <property type="project" value="UniProtKB-SubCell"/>
</dbReference>
<keyword evidence="12" id="KW-0902">Two-component regulatory system</keyword>
<dbReference type="GO" id="GO:0000155">
    <property type="term" value="F:phosphorelay sensor kinase activity"/>
    <property type="evidence" value="ECO:0007669"/>
    <property type="project" value="InterPro"/>
</dbReference>
<feature type="transmembrane region" description="Helical" evidence="14">
    <location>
        <begin position="12"/>
        <end position="31"/>
    </location>
</feature>
<dbReference type="GO" id="GO:0005524">
    <property type="term" value="F:ATP binding"/>
    <property type="evidence" value="ECO:0007669"/>
    <property type="project" value="UniProtKB-KW"/>
</dbReference>
<gene>
    <name evidence="17" type="primary">cusS</name>
    <name evidence="17" type="ORF">NBC122_01468</name>
</gene>
<evidence type="ECO:0000256" key="12">
    <source>
        <dbReference type="ARBA" id="ARBA00023012"/>
    </source>
</evidence>
<evidence type="ECO:0000256" key="5">
    <source>
        <dbReference type="ARBA" id="ARBA00022553"/>
    </source>
</evidence>
<evidence type="ECO:0000256" key="10">
    <source>
        <dbReference type="ARBA" id="ARBA00022840"/>
    </source>
</evidence>
<evidence type="ECO:0000256" key="1">
    <source>
        <dbReference type="ARBA" id="ARBA00000085"/>
    </source>
</evidence>
<dbReference type="PANTHER" id="PTHR45528:SF1">
    <property type="entry name" value="SENSOR HISTIDINE KINASE CPXA"/>
    <property type="match status" value="1"/>
</dbReference>
<dbReference type="Gene3D" id="3.30.565.10">
    <property type="entry name" value="Histidine kinase-like ATPase, C-terminal domain"/>
    <property type="match status" value="1"/>
</dbReference>
<name>A0A4P6ZFI9_9FLAO</name>
<dbReference type="OrthoDB" id="594725at2"/>
<dbReference type="SUPFAM" id="SSF47384">
    <property type="entry name" value="Homodimeric domain of signal transducing histidine kinase"/>
    <property type="match status" value="1"/>
</dbReference>
<evidence type="ECO:0000256" key="9">
    <source>
        <dbReference type="ARBA" id="ARBA00022777"/>
    </source>
</evidence>
<feature type="domain" description="HAMP" evidence="16">
    <location>
        <begin position="179"/>
        <end position="232"/>
    </location>
</feature>
<comment type="subcellular location">
    <subcellularLocation>
        <location evidence="2">Cell membrane</location>
        <topology evidence="2">Multi-pass membrane protein</topology>
    </subcellularLocation>
</comment>
<dbReference type="SUPFAM" id="SSF158472">
    <property type="entry name" value="HAMP domain-like"/>
    <property type="match status" value="1"/>
</dbReference>
<dbReference type="Proteomes" id="UP000294419">
    <property type="component" value="Chromosome"/>
</dbReference>
<dbReference type="KEGG" id="csal:NBC122_01468"/>
<dbReference type="Pfam" id="PF02518">
    <property type="entry name" value="HATPase_c"/>
    <property type="match status" value="1"/>
</dbReference>
<dbReference type="Gene3D" id="6.10.340.10">
    <property type="match status" value="1"/>
</dbReference>
<evidence type="ECO:0000256" key="6">
    <source>
        <dbReference type="ARBA" id="ARBA00022679"/>
    </source>
</evidence>
<reference evidence="17 18" key="1">
    <citation type="submission" date="2019-03" db="EMBL/GenBank/DDBJ databases">
        <authorList>
            <person name="Kim H."/>
            <person name="Yu S.-M."/>
        </authorList>
    </citation>
    <scope>NUCLEOTIDE SEQUENCE [LARGE SCALE GENOMIC DNA]</scope>
    <source>
        <strain evidence="17 18">NBC122</strain>
    </source>
</reference>
<dbReference type="InterPro" id="IPR004358">
    <property type="entry name" value="Sig_transdc_His_kin-like_C"/>
</dbReference>
<accession>A0A4P6ZFI9</accession>
<dbReference type="PROSITE" id="PS50109">
    <property type="entry name" value="HIS_KIN"/>
    <property type="match status" value="1"/>
</dbReference>
<keyword evidence="10" id="KW-0067">ATP-binding</keyword>
<keyword evidence="5" id="KW-0597">Phosphoprotein</keyword>
<proteinExistence type="predicted"/>
<dbReference type="InterPro" id="IPR036890">
    <property type="entry name" value="HATPase_C_sf"/>
</dbReference>
<keyword evidence="6 17" id="KW-0808">Transferase</keyword>
<comment type="catalytic activity">
    <reaction evidence="1">
        <text>ATP + protein L-histidine = ADP + protein N-phospho-L-histidine.</text>
        <dbReference type="EC" id="2.7.13.3"/>
    </reaction>
</comment>
<keyword evidence="18" id="KW-1185">Reference proteome</keyword>
<evidence type="ECO:0000256" key="14">
    <source>
        <dbReference type="SAM" id="Phobius"/>
    </source>
</evidence>
<dbReference type="EMBL" id="CP037954">
    <property type="protein sequence ID" value="QBO58285.1"/>
    <property type="molecule type" value="Genomic_DNA"/>
</dbReference>
<dbReference type="Pfam" id="PF00512">
    <property type="entry name" value="HisKA"/>
    <property type="match status" value="1"/>
</dbReference>
<keyword evidence="13 14" id="KW-0472">Membrane</keyword>
<keyword evidence="4" id="KW-1003">Cell membrane</keyword>
<dbReference type="RefSeq" id="WP_133439730.1">
    <property type="nucleotide sequence ID" value="NZ_CP037954.1"/>
</dbReference>
<evidence type="ECO:0000256" key="3">
    <source>
        <dbReference type="ARBA" id="ARBA00012438"/>
    </source>
</evidence>
<dbReference type="CDD" id="cd06225">
    <property type="entry name" value="HAMP"/>
    <property type="match status" value="1"/>
</dbReference>
<dbReference type="SMART" id="SM00387">
    <property type="entry name" value="HATPase_c"/>
    <property type="match status" value="1"/>
</dbReference>
<keyword evidence="8" id="KW-0547">Nucleotide-binding</keyword>
<dbReference type="AlphaFoldDB" id="A0A4P6ZFI9"/>
<dbReference type="InterPro" id="IPR050398">
    <property type="entry name" value="HssS/ArlS-like"/>
</dbReference>
<evidence type="ECO:0000256" key="2">
    <source>
        <dbReference type="ARBA" id="ARBA00004651"/>
    </source>
</evidence>
<protein>
    <recommendedName>
        <fullName evidence="3">histidine kinase</fullName>
        <ecNumber evidence="3">2.7.13.3</ecNumber>
    </recommendedName>
</protein>
<dbReference type="CDD" id="cd00082">
    <property type="entry name" value="HisKA"/>
    <property type="match status" value="1"/>
</dbReference>
<evidence type="ECO:0000313" key="18">
    <source>
        <dbReference type="Proteomes" id="UP000294419"/>
    </source>
</evidence>
<dbReference type="SMART" id="SM00304">
    <property type="entry name" value="HAMP"/>
    <property type="match status" value="1"/>
</dbReference>
<dbReference type="PANTHER" id="PTHR45528">
    <property type="entry name" value="SENSOR HISTIDINE KINASE CPXA"/>
    <property type="match status" value="1"/>
</dbReference>
<feature type="domain" description="Histidine kinase" evidence="15">
    <location>
        <begin position="240"/>
        <end position="455"/>
    </location>
</feature>
<keyword evidence="11 14" id="KW-1133">Transmembrane helix</keyword>
<dbReference type="InterPro" id="IPR003594">
    <property type="entry name" value="HATPase_dom"/>
</dbReference>
<dbReference type="InterPro" id="IPR003661">
    <property type="entry name" value="HisK_dim/P_dom"/>
</dbReference>
<dbReference type="SUPFAM" id="SSF55874">
    <property type="entry name" value="ATPase domain of HSP90 chaperone/DNA topoisomerase II/histidine kinase"/>
    <property type="match status" value="1"/>
</dbReference>
<keyword evidence="9 17" id="KW-0418">Kinase</keyword>
<evidence type="ECO:0000313" key="17">
    <source>
        <dbReference type="EMBL" id="QBO58285.1"/>
    </source>
</evidence>
<dbReference type="InterPro" id="IPR036097">
    <property type="entry name" value="HisK_dim/P_sf"/>
</dbReference>
<keyword evidence="7 14" id="KW-0812">Transmembrane</keyword>
<dbReference type="Gene3D" id="1.10.287.130">
    <property type="match status" value="1"/>
</dbReference>
<evidence type="ECO:0000256" key="8">
    <source>
        <dbReference type="ARBA" id="ARBA00022741"/>
    </source>
</evidence>
<evidence type="ECO:0000256" key="7">
    <source>
        <dbReference type="ARBA" id="ARBA00022692"/>
    </source>
</evidence>
<evidence type="ECO:0000256" key="4">
    <source>
        <dbReference type="ARBA" id="ARBA00022475"/>
    </source>
</evidence>
<dbReference type="PROSITE" id="PS50885">
    <property type="entry name" value="HAMP"/>
    <property type="match status" value="1"/>
</dbReference>
<dbReference type="InterPro" id="IPR003660">
    <property type="entry name" value="HAMP_dom"/>
</dbReference>
<dbReference type="EC" id="2.7.13.3" evidence="3"/>
<organism evidence="17 18">
    <name type="scientific">Chryseobacterium salivictor</name>
    <dbReference type="NCBI Taxonomy" id="2547600"/>
    <lineage>
        <taxon>Bacteria</taxon>
        <taxon>Pseudomonadati</taxon>
        <taxon>Bacteroidota</taxon>
        <taxon>Flavobacteriia</taxon>
        <taxon>Flavobacteriales</taxon>
        <taxon>Weeksellaceae</taxon>
        <taxon>Chryseobacterium group</taxon>
        <taxon>Chryseobacterium</taxon>
    </lineage>
</organism>
<dbReference type="PRINTS" id="PR00344">
    <property type="entry name" value="BCTRLSENSOR"/>
</dbReference>
<sequence length="455" mass="52257">MRSLKRKIALNLSIAFSLLFGIVMTIIYVSFNSFRREEFKDRFVQRLDFTTNFISQSEGFNEKGPIVFSENADNILFNENIIIFDARKKLLYSTVKDQNITWENELLDRLDREKTIYTENTKPETYAALRSIHGKNYYIITSAIDSSGQSKLAYLKYLLIFSYLLSIALIWFFCYYIIGKFLQPLEKLKKEISEVTAHKLTTQIPVKASNDEIGVLAQSFNTMIVRLNDVFQSQKDFTASASHEIRTPLTRMAFQLENLKKSDQHSPKTLAVLSQISKEIFQLSDLTNSLLVLTKFDKENIKTIYEEVRIDEVIFDAYQKVEKNFPKLKMDFQISEQSVESSQLSVLGVKSLLEIVFINLFKNAAIYTDNDFVNVTIEESSHTLVVNVLSFGSTISAEEQKRLFDPFMRGSNSQKTSGSGLGLKIVKRILEYHKATISYHSASANQNIFTINFPL</sequence>
<evidence type="ECO:0000259" key="15">
    <source>
        <dbReference type="PROSITE" id="PS50109"/>
    </source>
</evidence>
<feature type="transmembrane region" description="Helical" evidence="14">
    <location>
        <begin position="157"/>
        <end position="178"/>
    </location>
</feature>
<dbReference type="InterPro" id="IPR005467">
    <property type="entry name" value="His_kinase_dom"/>
</dbReference>
<dbReference type="Pfam" id="PF00672">
    <property type="entry name" value="HAMP"/>
    <property type="match status" value="1"/>
</dbReference>